<evidence type="ECO:0008006" key="3">
    <source>
        <dbReference type="Google" id="ProtNLM"/>
    </source>
</evidence>
<sequence>MDAKLDVLSIDFDEELYPHMLTVIAGRRWVIGHGLRLAVMKCAESTELRQVFADVVSAGIVKGMSEGLKHGVEHGEAKLDLAAIEAYDPEADAKYVAALQALKDLKFPLVDQLEKLKDAPIDLIMASLHLEGDSGEDAPQWIRELRPSSSQLKIHVYPEVRDPKDPWSIKEEILLEDAIAANISRAEKKKKCRVVYRTHGVGSAHHARSDGIPVSMPTVAPQGLAILLVDAATQTEISEDEASPRLLRSKSLPPMYNLDWP</sequence>
<reference evidence="1" key="2">
    <citation type="submission" date="2022-01" db="EMBL/GenBank/DDBJ databases">
        <authorList>
            <person name="Yamashiro T."/>
            <person name="Shiraishi A."/>
            <person name="Satake H."/>
            <person name="Nakayama K."/>
        </authorList>
    </citation>
    <scope>NUCLEOTIDE SEQUENCE</scope>
</reference>
<dbReference type="Proteomes" id="UP001151760">
    <property type="component" value="Unassembled WGS sequence"/>
</dbReference>
<keyword evidence="2" id="KW-1185">Reference proteome</keyword>
<name>A0ABQ4XU65_9ASTR</name>
<evidence type="ECO:0000313" key="2">
    <source>
        <dbReference type="Proteomes" id="UP001151760"/>
    </source>
</evidence>
<evidence type="ECO:0000313" key="1">
    <source>
        <dbReference type="EMBL" id="GJS68438.1"/>
    </source>
</evidence>
<gene>
    <name evidence="1" type="ORF">Tco_0683003</name>
</gene>
<dbReference type="EMBL" id="BQNB010009790">
    <property type="protein sequence ID" value="GJS68438.1"/>
    <property type="molecule type" value="Genomic_DNA"/>
</dbReference>
<reference evidence="1" key="1">
    <citation type="journal article" date="2022" name="Int. J. Mol. Sci.">
        <title>Draft Genome of Tanacetum Coccineum: Genomic Comparison of Closely Related Tanacetum-Family Plants.</title>
        <authorList>
            <person name="Yamashiro T."/>
            <person name="Shiraishi A."/>
            <person name="Nakayama K."/>
            <person name="Satake H."/>
        </authorList>
    </citation>
    <scope>NUCLEOTIDE SEQUENCE</scope>
</reference>
<accession>A0ABQ4XU65</accession>
<organism evidence="1 2">
    <name type="scientific">Tanacetum coccineum</name>
    <dbReference type="NCBI Taxonomy" id="301880"/>
    <lineage>
        <taxon>Eukaryota</taxon>
        <taxon>Viridiplantae</taxon>
        <taxon>Streptophyta</taxon>
        <taxon>Embryophyta</taxon>
        <taxon>Tracheophyta</taxon>
        <taxon>Spermatophyta</taxon>
        <taxon>Magnoliopsida</taxon>
        <taxon>eudicotyledons</taxon>
        <taxon>Gunneridae</taxon>
        <taxon>Pentapetalae</taxon>
        <taxon>asterids</taxon>
        <taxon>campanulids</taxon>
        <taxon>Asterales</taxon>
        <taxon>Asteraceae</taxon>
        <taxon>Asteroideae</taxon>
        <taxon>Anthemideae</taxon>
        <taxon>Anthemidinae</taxon>
        <taxon>Tanacetum</taxon>
    </lineage>
</organism>
<comment type="caution">
    <text evidence="1">The sequence shown here is derived from an EMBL/GenBank/DDBJ whole genome shotgun (WGS) entry which is preliminary data.</text>
</comment>
<protein>
    <recommendedName>
        <fullName evidence="3">Transposase (Putative), gypsy type</fullName>
    </recommendedName>
</protein>
<proteinExistence type="predicted"/>